<dbReference type="AlphaFoldDB" id="A0A1Y1VDX4"/>
<proteinExistence type="predicted"/>
<feature type="compositionally biased region" description="Acidic residues" evidence="1">
    <location>
        <begin position="469"/>
        <end position="480"/>
    </location>
</feature>
<dbReference type="EMBL" id="MCFH01000014">
    <property type="protein sequence ID" value="ORX52943.1"/>
    <property type="molecule type" value="Genomic_DNA"/>
</dbReference>
<feature type="region of interest" description="Disordered" evidence="1">
    <location>
        <begin position="240"/>
        <end position="317"/>
    </location>
</feature>
<sequence>MEYEELVRYFSSDEDSINIKPSSFLGSSIEDSDSEINNSKKSEYFNSGKNKKLNFYEFNTSVLEIEDNYNGEDILDIFSDSDSENDSKCSEFSDNSSFNWGNSDKDFTIFSETQIQNTLDNIKKELYHELSIHNEENNIIKDIQVINDFHNSGYGDVNYDMNNFFSDYIHRLIDIDNSGEGRNSINSLKNDRFESNIDERSQYLDTNNKQNNTSHICKHKHQLIKLSVLSKISISSNLNTNPNDIGNSDSNTNSILNNNNASNTTNNLSYNDINKKNNTLIDNNNSNKDNDNNINKEEIQNEKYKDNDNTTNKEEMQSKKYENNNNANNKKSHNENQEQVYFKPHPPQEKHKIFRCRSDNPKNDNNSVKTSFFRQHTFSSPIKADHSLIPIPIANSNSLDETSILPENKKNLETMIIKMNNKSKKSKNKVMKDMEEEEDDDDEIVEFFNKLNDPEKSKSIKNFVISFDDSDSSDDNDDDDSYKRDNTENQNMKNELSFNDNENKNINRESKMNHYFEREKLQNQYNLLNNFDENYYSDYLSISYFDWLNKDVYDFIQHCKNRTPQLIQSYNEYNIPLNNKNNNRWALFCYPAILKDDIGSKSEDNKINIYNIVDSNQLSIDNSINGLLKYLIEQENNIKSHILLKNYLEKNTSSLVIDDYSSFQYFAIYYSQKPINSDLDQNIFLKTSSTQTNYSHESENCSLKKSFINSSLKNYESIPNDINTTADNNYVTFIQWNNEFNNYKNQYITANVMDITIQFMDFNFFIYEWNVNLNYFKNKDSSKISFLESTSNHVENSLVDSGSFDCSEPQLFLKPSMSYWNDLNEEIFEENEIDENIEYLESKILLGLDTDPDNEIKMDIDNNNNKNKIQSDDLRNHNLYDNENVTTKCKINCSSSEYHNEDNNDDIYENSIILSGNKSKEQEDDYKTDSLTNDSNTTKFCSDNNSYSGKNNNRHYNVDNCESYNRYDESYISRIEPSVPIPTPNTSVSSFSLEKEDNEIKEYHYIKNTKQQENMSIFQSFRDVLFKDIWKKTIPLLKSLVSYLIEEDLLIKSSKSHDKSVSQRSHIYILNYESDGSSSNNIIYFSENPSRSQVKENQSIDNNHIQLNDDDKSDILKIDQIYSLDVDDDYLFYSKIPKRWKRIIKNSIDNTKKNVHKNKLLKGYHLYLNKYYKYMFR</sequence>
<gene>
    <name evidence="2" type="ORF">BCR36DRAFT_403702</name>
</gene>
<evidence type="ECO:0000313" key="2">
    <source>
        <dbReference type="EMBL" id="ORX52943.1"/>
    </source>
</evidence>
<dbReference type="OrthoDB" id="10526497at2759"/>
<organism evidence="2 3">
    <name type="scientific">Piromyces finnis</name>
    <dbReference type="NCBI Taxonomy" id="1754191"/>
    <lineage>
        <taxon>Eukaryota</taxon>
        <taxon>Fungi</taxon>
        <taxon>Fungi incertae sedis</taxon>
        <taxon>Chytridiomycota</taxon>
        <taxon>Chytridiomycota incertae sedis</taxon>
        <taxon>Neocallimastigomycetes</taxon>
        <taxon>Neocallimastigales</taxon>
        <taxon>Neocallimastigaceae</taxon>
        <taxon>Piromyces</taxon>
    </lineage>
</organism>
<comment type="caution">
    <text evidence="2">The sequence shown here is derived from an EMBL/GenBank/DDBJ whole genome shotgun (WGS) entry which is preliminary data.</text>
</comment>
<accession>A0A1Y1VDX4</accession>
<feature type="region of interest" description="Disordered" evidence="1">
    <location>
        <begin position="469"/>
        <end position="504"/>
    </location>
</feature>
<evidence type="ECO:0000256" key="1">
    <source>
        <dbReference type="SAM" id="MobiDB-lite"/>
    </source>
</evidence>
<name>A0A1Y1VDX4_9FUNG</name>
<feature type="compositionally biased region" description="Basic and acidic residues" evidence="1">
    <location>
        <begin position="288"/>
        <end position="317"/>
    </location>
</feature>
<evidence type="ECO:0000313" key="3">
    <source>
        <dbReference type="Proteomes" id="UP000193719"/>
    </source>
</evidence>
<reference evidence="2 3" key="2">
    <citation type="submission" date="2016-08" db="EMBL/GenBank/DDBJ databases">
        <title>Pervasive Adenine N6-methylation of Active Genes in Fungi.</title>
        <authorList>
            <consortium name="DOE Joint Genome Institute"/>
            <person name="Mondo S.J."/>
            <person name="Dannebaum R.O."/>
            <person name="Kuo R.C."/>
            <person name="Labutti K."/>
            <person name="Haridas S."/>
            <person name="Kuo A."/>
            <person name="Salamov A."/>
            <person name="Ahrendt S.R."/>
            <person name="Lipzen A."/>
            <person name="Sullivan W."/>
            <person name="Andreopoulos W.B."/>
            <person name="Clum A."/>
            <person name="Lindquist E."/>
            <person name="Daum C."/>
            <person name="Ramamoorthy G.K."/>
            <person name="Gryganskyi A."/>
            <person name="Culley D."/>
            <person name="Magnuson J.K."/>
            <person name="James T.Y."/>
            <person name="O'Malley M.A."/>
            <person name="Stajich J.E."/>
            <person name="Spatafora J.W."/>
            <person name="Visel A."/>
            <person name="Grigoriev I.V."/>
        </authorList>
    </citation>
    <scope>NUCLEOTIDE SEQUENCE [LARGE SCALE GENOMIC DNA]</scope>
    <source>
        <strain evidence="3">finn</strain>
    </source>
</reference>
<feature type="compositionally biased region" description="Polar residues" evidence="1">
    <location>
        <begin position="488"/>
        <end position="500"/>
    </location>
</feature>
<dbReference type="Proteomes" id="UP000193719">
    <property type="component" value="Unassembled WGS sequence"/>
</dbReference>
<reference evidence="2 3" key="1">
    <citation type="submission" date="2016-08" db="EMBL/GenBank/DDBJ databases">
        <title>Genomes of anaerobic fungi encode conserved fungal cellulosomes for biomass hydrolysis.</title>
        <authorList>
            <consortium name="DOE Joint Genome Institute"/>
            <person name="Haitjema C.H."/>
            <person name="Gilmore S.P."/>
            <person name="Henske J.K."/>
            <person name="Solomon K.V."/>
            <person name="De Groot R."/>
            <person name="Kuo A."/>
            <person name="Mondo S.J."/>
            <person name="Salamov A.A."/>
            <person name="Labutti K."/>
            <person name="Zhao Z."/>
            <person name="Chiniquy J."/>
            <person name="Barry K."/>
            <person name="Brewer H.M."/>
            <person name="Purvine S.O."/>
            <person name="Wright A.T."/>
            <person name="Boxma B."/>
            <person name="Van Alen T."/>
            <person name="Hackstein J.H."/>
            <person name="Baker S.E."/>
            <person name="Grigoriev I.V."/>
            <person name="O'Malley M.A."/>
        </authorList>
    </citation>
    <scope>NUCLEOTIDE SEQUENCE [LARGE SCALE GENOMIC DNA]</scope>
    <source>
        <strain evidence="3">finn</strain>
    </source>
</reference>
<feature type="compositionally biased region" description="Low complexity" evidence="1">
    <location>
        <begin position="247"/>
        <end position="287"/>
    </location>
</feature>
<protein>
    <submittedName>
        <fullName evidence="2">Uncharacterized protein</fullName>
    </submittedName>
</protein>
<keyword evidence="3" id="KW-1185">Reference proteome</keyword>